<proteinExistence type="predicted"/>
<comment type="caution">
    <text evidence="2">The sequence shown here is derived from an EMBL/GenBank/DDBJ whole genome shotgun (WGS) entry which is preliminary data.</text>
</comment>
<dbReference type="PROSITE" id="PS50097">
    <property type="entry name" value="BTB"/>
    <property type="match status" value="1"/>
</dbReference>
<reference evidence="2" key="1">
    <citation type="submission" date="2021-02" db="EMBL/GenBank/DDBJ databases">
        <authorList>
            <person name="Dougan E. K."/>
            <person name="Rhodes N."/>
            <person name="Thang M."/>
            <person name="Chan C."/>
        </authorList>
    </citation>
    <scope>NUCLEOTIDE SEQUENCE</scope>
</reference>
<evidence type="ECO:0000313" key="2">
    <source>
        <dbReference type="EMBL" id="CAE8581886.1"/>
    </source>
</evidence>
<protein>
    <recommendedName>
        <fullName evidence="1">BTB domain-containing protein</fullName>
    </recommendedName>
</protein>
<accession>A0A813D0T7</accession>
<dbReference type="InterPro" id="IPR011333">
    <property type="entry name" value="SKP1/BTB/POZ_sf"/>
</dbReference>
<dbReference type="InterPro" id="IPR000210">
    <property type="entry name" value="BTB/POZ_dom"/>
</dbReference>
<dbReference type="Proteomes" id="UP000654075">
    <property type="component" value="Unassembled WGS sequence"/>
</dbReference>
<evidence type="ECO:0000259" key="1">
    <source>
        <dbReference type="PROSITE" id="PS50097"/>
    </source>
</evidence>
<keyword evidence="3" id="KW-1185">Reference proteome</keyword>
<gene>
    <name evidence="2" type="ORF">PGLA1383_LOCUS896</name>
</gene>
<name>A0A813D0T7_POLGL</name>
<dbReference type="Gene3D" id="3.30.710.10">
    <property type="entry name" value="Potassium Channel Kv1.1, Chain A"/>
    <property type="match status" value="1"/>
</dbReference>
<evidence type="ECO:0000313" key="3">
    <source>
        <dbReference type="Proteomes" id="UP000654075"/>
    </source>
</evidence>
<dbReference type="CDD" id="cd18186">
    <property type="entry name" value="BTB_POZ_ZBTB_KLHL-like"/>
    <property type="match status" value="1"/>
</dbReference>
<dbReference type="Pfam" id="PF00651">
    <property type="entry name" value="BTB"/>
    <property type="match status" value="1"/>
</dbReference>
<sequence>MSSAPCEFECAQQLDGLSSFLEEGHFSDISIRLPDGSTVQAHRVLIAAVSKVLKAKFTMSEHAWSPEVGSALAWQWLIDWVYGRMDLLPCDLIVEMLVLADHFQMPLSKT</sequence>
<organism evidence="2 3">
    <name type="scientific">Polarella glacialis</name>
    <name type="common">Dinoflagellate</name>
    <dbReference type="NCBI Taxonomy" id="89957"/>
    <lineage>
        <taxon>Eukaryota</taxon>
        <taxon>Sar</taxon>
        <taxon>Alveolata</taxon>
        <taxon>Dinophyceae</taxon>
        <taxon>Suessiales</taxon>
        <taxon>Suessiaceae</taxon>
        <taxon>Polarella</taxon>
    </lineage>
</organism>
<dbReference type="OrthoDB" id="6359816at2759"/>
<feature type="domain" description="BTB" evidence="1">
    <location>
        <begin position="27"/>
        <end position="82"/>
    </location>
</feature>
<dbReference type="SUPFAM" id="SSF54695">
    <property type="entry name" value="POZ domain"/>
    <property type="match status" value="1"/>
</dbReference>
<dbReference type="EMBL" id="CAJNNV010000222">
    <property type="protein sequence ID" value="CAE8581886.1"/>
    <property type="molecule type" value="Genomic_DNA"/>
</dbReference>
<dbReference type="AlphaFoldDB" id="A0A813D0T7"/>